<evidence type="ECO:0000256" key="10">
    <source>
        <dbReference type="SAM" id="MobiDB-lite"/>
    </source>
</evidence>
<dbReference type="InterPro" id="IPR000286">
    <property type="entry name" value="HDACs"/>
</dbReference>
<dbReference type="AlphaFoldDB" id="A0A4Q1BRA7"/>
<dbReference type="SUPFAM" id="SSF52768">
    <property type="entry name" value="Arginase/deacetylase"/>
    <property type="match status" value="1"/>
</dbReference>
<evidence type="ECO:0000256" key="4">
    <source>
        <dbReference type="ARBA" id="ARBA00022491"/>
    </source>
</evidence>
<proteinExistence type="inferred from homology"/>
<accession>A0A4Q1BRA7</accession>
<dbReference type="GO" id="GO:0040029">
    <property type="term" value="P:epigenetic regulation of gene expression"/>
    <property type="evidence" value="ECO:0007669"/>
    <property type="project" value="TreeGrafter"/>
</dbReference>
<evidence type="ECO:0000313" key="14">
    <source>
        <dbReference type="Proteomes" id="UP000289152"/>
    </source>
</evidence>
<evidence type="ECO:0000256" key="7">
    <source>
        <dbReference type="ARBA" id="ARBA00023015"/>
    </source>
</evidence>
<evidence type="ECO:0000256" key="9">
    <source>
        <dbReference type="ARBA" id="ARBA00023242"/>
    </source>
</evidence>
<sequence>MEVDKPVEAPSDPTQIQPAPEEENVQVTVTHVTETVTVEAVQPPREQDESNIPTTNGEEHHAMEVDTVVPTKATSLPHVVDIEVAEDSSSHTDPPPEKSPPIAETNIILAPPIQPDVPEAGPSHSPTPPVSMEVDRVESPQPPQIPALDIAPPLPSDFPAPPLAPAQILDLIVEREKAVTPSLSSPVTADRTGYIYDPLMMLHAPDEYIPTDAKVDSSDGHPEEPMRIMRIFARLNEQGLIRRMRKLNFHQVTFEQVMLVHTEDHWNKVQGTETLTDQYIKDSKYYYDQLSLYVCRQTAHCARLSCGGVIQACISVCKGEVRNAFAIVRPPGHHAEPDEHMGFCFYNNVAVATKEVQRLGLAKKVLILDWDVHHGNGTQRAFWEDPDVLYMSIHRHDGGKFYPTSDFGALDMVGSGPGEGKSVNIPWPSGGFGDGDYIYAFQKIIMPIAYEFAPDLVIISAGFDAAKGDQLGACEVTPAAYGHMTHMLCALAGGKVVVALEGGYNLTAISDSSLAVAQVLLGHTPPDLEPLEASEVATEVMHQVAKVQSKYWKSIDVKACEPPEVETMDDIAPVISIADLLKIHRAHHLYDHHQLFQIPLASQALEEAFGGQISCSEGVYEVGPKGVLVVFVHDFGNLRVETDGVHTTNIHLTNSYLLDTSDLIVNWVKSNGYNLIDVNILKQLPTEFTRTSVSVAKSSPKLEGQLVRYLWDNYIELSECEKVVLIGHGTGCSAVMELINHREVQRKVKAIVQVAGMHSMVRIDPNNESKREWFKTRNRIYLPSAHPILQDERAKRRLGGQIHTAEKAKVVDVLNEVLEQIKEFVESKLTDGVSSTLNGHVHTNGIASQPESRISPSVSQSVS</sequence>
<evidence type="ECO:0000256" key="3">
    <source>
        <dbReference type="ARBA" id="ARBA00012111"/>
    </source>
</evidence>
<feature type="domain" description="Histone deacetylase" evidence="11">
    <location>
        <begin position="221"/>
        <end position="519"/>
    </location>
</feature>
<keyword evidence="8" id="KW-0804">Transcription</keyword>
<evidence type="ECO:0000256" key="2">
    <source>
        <dbReference type="ARBA" id="ARBA00007738"/>
    </source>
</evidence>
<reference evidence="13 14" key="1">
    <citation type="submission" date="2016-06" db="EMBL/GenBank/DDBJ databases">
        <title>Evolution of pathogenesis and genome organization in the Tremellales.</title>
        <authorList>
            <person name="Cuomo C."/>
            <person name="Litvintseva A."/>
            <person name="Heitman J."/>
            <person name="Chen Y."/>
            <person name="Sun S."/>
            <person name="Springer D."/>
            <person name="Dromer F."/>
            <person name="Young S."/>
            <person name="Zeng Q."/>
            <person name="Chapman S."/>
            <person name="Gujja S."/>
            <person name="Saif S."/>
            <person name="Birren B."/>
        </authorList>
    </citation>
    <scope>NUCLEOTIDE SEQUENCE [LARGE SCALE GENOMIC DNA]</scope>
    <source>
        <strain evidence="13 14">ATCC 28783</strain>
    </source>
</reference>
<dbReference type="Proteomes" id="UP000289152">
    <property type="component" value="Unassembled WGS sequence"/>
</dbReference>
<organism evidence="13 14">
    <name type="scientific">Tremella mesenterica</name>
    <name type="common">Jelly fungus</name>
    <dbReference type="NCBI Taxonomy" id="5217"/>
    <lineage>
        <taxon>Eukaryota</taxon>
        <taxon>Fungi</taxon>
        <taxon>Dikarya</taxon>
        <taxon>Basidiomycota</taxon>
        <taxon>Agaricomycotina</taxon>
        <taxon>Tremellomycetes</taxon>
        <taxon>Tremellales</taxon>
        <taxon>Tremellaceae</taxon>
        <taxon>Tremella</taxon>
    </lineage>
</organism>
<feature type="domain" description="Arb2-like" evidence="12">
    <location>
        <begin position="578"/>
        <end position="830"/>
    </location>
</feature>
<dbReference type="STRING" id="5217.A0A4Q1BRA7"/>
<keyword evidence="5" id="KW-0378">Hydrolase</keyword>
<evidence type="ECO:0000256" key="1">
    <source>
        <dbReference type="ARBA" id="ARBA00004123"/>
    </source>
</evidence>
<evidence type="ECO:0000313" key="13">
    <source>
        <dbReference type="EMBL" id="RXK40450.1"/>
    </source>
</evidence>
<keyword evidence="7" id="KW-0805">Transcription regulation</keyword>
<feature type="region of interest" description="Disordered" evidence="10">
    <location>
        <begin position="1"/>
        <end position="24"/>
    </location>
</feature>
<dbReference type="FunCoup" id="A0A4Q1BRA7">
    <property type="interactions" value="59"/>
</dbReference>
<name>A0A4Q1BRA7_TREME</name>
<dbReference type="InParanoid" id="A0A4Q1BRA7"/>
<dbReference type="Pfam" id="PF09757">
    <property type="entry name" value="Arb2-like"/>
    <property type="match status" value="1"/>
</dbReference>
<feature type="region of interest" description="Disordered" evidence="10">
    <location>
        <begin position="112"/>
        <end position="140"/>
    </location>
</feature>
<dbReference type="CDD" id="cd11600">
    <property type="entry name" value="HDAC_Clr3"/>
    <property type="match status" value="1"/>
</dbReference>
<dbReference type="InterPro" id="IPR023801">
    <property type="entry name" value="His_deacetylse_dom"/>
</dbReference>
<comment type="subcellular location">
    <subcellularLocation>
        <location evidence="1">Nucleus</location>
    </subcellularLocation>
</comment>
<dbReference type="GO" id="GO:0000118">
    <property type="term" value="C:histone deacetylase complex"/>
    <property type="evidence" value="ECO:0007669"/>
    <property type="project" value="TreeGrafter"/>
</dbReference>
<dbReference type="PRINTS" id="PR01270">
    <property type="entry name" value="HDASUPER"/>
</dbReference>
<dbReference type="InterPro" id="IPR019154">
    <property type="entry name" value="Arb2-like_domain"/>
</dbReference>
<dbReference type="Gene3D" id="3.40.800.20">
    <property type="entry name" value="Histone deacetylase domain"/>
    <property type="match status" value="1"/>
</dbReference>
<evidence type="ECO:0000256" key="8">
    <source>
        <dbReference type="ARBA" id="ARBA00023163"/>
    </source>
</evidence>
<dbReference type="InterPro" id="IPR023696">
    <property type="entry name" value="Ureohydrolase_dom_sf"/>
</dbReference>
<evidence type="ECO:0000256" key="6">
    <source>
        <dbReference type="ARBA" id="ARBA00022853"/>
    </source>
</evidence>
<dbReference type="VEuPathDB" id="FungiDB:TREMEDRAFT_34982"/>
<feature type="compositionally biased region" description="Low complexity" evidence="10">
    <location>
        <begin position="852"/>
        <end position="863"/>
    </location>
</feature>
<protein>
    <recommendedName>
        <fullName evidence="3">histone deacetylase</fullName>
        <ecNumber evidence="3">3.5.1.98</ecNumber>
    </recommendedName>
</protein>
<dbReference type="PANTHER" id="PTHR10625">
    <property type="entry name" value="HISTONE DEACETYLASE HDAC1-RELATED"/>
    <property type="match status" value="1"/>
</dbReference>
<dbReference type="GO" id="GO:0141221">
    <property type="term" value="F:histone deacetylase activity, hydrolytic mechanism"/>
    <property type="evidence" value="ECO:0007669"/>
    <property type="project" value="UniProtKB-EC"/>
</dbReference>
<dbReference type="PANTHER" id="PTHR10625:SF5">
    <property type="entry name" value="HISTONE DEACETYLASE"/>
    <property type="match status" value="1"/>
</dbReference>
<dbReference type="Pfam" id="PF00850">
    <property type="entry name" value="Hist_deacetyl"/>
    <property type="match status" value="1"/>
</dbReference>
<evidence type="ECO:0000259" key="11">
    <source>
        <dbReference type="Pfam" id="PF00850"/>
    </source>
</evidence>
<keyword evidence="6" id="KW-0156">Chromatin regulator</keyword>
<dbReference type="Gene3D" id="3.40.50.1820">
    <property type="entry name" value="alpha/beta hydrolase"/>
    <property type="match status" value="1"/>
</dbReference>
<keyword evidence="9" id="KW-0539">Nucleus</keyword>
<dbReference type="SUPFAM" id="SSF53474">
    <property type="entry name" value="alpha/beta-Hydrolases"/>
    <property type="match status" value="1"/>
</dbReference>
<feature type="region of interest" description="Disordered" evidence="10">
    <location>
        <begin position="40"/>
        <end position="61"/>
    </location>
</feature>
<keyword evidence="14" id="KW-1185">Reference proteome</keyword>
<gene>
    <name evidence="13" type="ORF">M231_02283</name>
</gene>
<dbReference type="EC" id="3.5.1.98" evidence="3"/>
<dbReference type="InterPro" id="IPR029058">
    <property type="entry name" value="AB_hydrolase_fold"/>
</dbReference>
<evidence type="ECO:0000256" key="5">
    <source>
        <dbReference type="ARBA" id="ARBA00022801"/>
    </source>
</evidence>
<dbReference type="OrthoDB" id="424012at2759"/>
<evidence type="ECO:0000259" key="12">
    <source>
        <dbReference type="Pfam" id="PF09757"/>
    </source>
</evidence>
<feature type="region of interest" description="Disordered" evidence="10">
    <location>
        <begin position="840"/>
        <end position="863"/>
    </location>
</feature>
<dbReference type="InterPro" id="IPR037138">
    <property type="entry name" value="His_deacetylse_dom_sf"/>
</dbReference>
<comment type="similarity">
    <text evidence="2">Belongs to the histone deacetylase family. HD type 2 subfamily.</text>
</comment>
<dbReference type="EMBL" id="SDIL01000018">
    <property type="protein sequence ID" value="RXK40450.1"/>
    <property type="molecule type" value="Genomic_DNA"/>
</dbReference>
<comment type="caution">
    <text evidence="13">The sequence shown here is derived from an EMBL/GenBank/DDBJ whole genome shotgun (WGS) entry which is preliminary data.</text>
</comment>
<keyword evidence="4" id="KW-0678">Repressor</keyword>